<keyword evidence="2 4" id="KW-0238">DNA-binding</keyword>
<dbReference type="EMBL" id="JAIQUM010000105">
    <property type="protein sequence ID" value="MBZ5753375.1"/>
    <property type="molecule type" value="Genomic_DNA"/>
</dbReference>
<name>A0ABS7UYG1_9BACI</name>
<dbReference type="InterPro" id="IPR050109">
    <property type="entry name" value="HTH-type_TetR-like_transc_reg"/>
</dbReference>
<evidence type="ECO:0000256" key="2">
    <source>
        <dbReference type="ARBA" id="ARBA00023125"/>
    </source>
</evidence>
<gene>
    <name evidence="6" type="ORF">K9V48_24905</name>
</gene>
<dbReference type="Pfam" id="PF00440">
    <property type="entry name" value="TetR_N"/>
    <property type="match status" value="1"/>
</dbReference>
<dbReference type="PROSITE" id="PS50977">
    <property type="entry name" value="HTH_TETR_2"/>
    <property type="match status" value="1"/>
</dbReference>
<dbReference type="RefSeq" id="WP_224141802.1">
    <property type="nucleotide sequence ID" value="NZ_JAIQUM010000105.1"/>
</dbReference>
<accession>A0ABS7UYG1</accession>
<dbReference type="InterPro" id="IPR036271">
    <property type="entry name" value="Tet_transcr_reg_TetR-rel_C_sf"/>
</dbReference>
<dbReference type="InterPro" id="IPR009057">
    <property type="entry name" value="Homeodomain-like_sf"/>
</dbReference>
<reference evidence="6" key="1">
    <citation type="submission" date="2024-05" db="EMBL/GenBank/DDBJ databases">
        <title>Metabacillus sp. nov., isolated from the rhizosphere soil of tomato plants.</title>
        <authorList>
            <person name="Ma R."/>
        </authorList>
    </citation>
    <scope>NUCLEOTIDE SEQUENCE</scope>
    <source>
        <strain evidence="6">DBTR6</strain>
    </source>
</reference>
<dbReference type="Proteomes" id="UP001165287">
    <property type="component" value="Unassembled WGS sequence"/>
</dbReference>
<evidence type="ECO:0000259" key="5">
    <source>
        <dbReference type="PROSITE" id="PS50977"/>
    </source>
</evidence>
<dbReference type="PANTHER" id="PTHR30055:SF239">
    <property type="entry name" value="TRANSCRIPTIONAL REGULATORY PROTEIN"/>
    <property type="match status" value="1"/>
</dbReference>
<keyword evidence="3" id="KW-0804">Transcription</keyword>
<dbReference type="Gene3D" id="1.10.357.10">
    <property type="entry name" value="Tetracycline Repressor, domain 2"/>
    <property type="match status" value="1"/>
</dbReference>
<proteinExistence type="predicted"/>
<organism evidence="6 7">
    <name type="scientific">Metabacillus rhizolycopersici</name>
    <dbReference type="NCBI Taxonomy" id="2875709"/>
    <lineage>
        <taxon>Bacteria</taxon>
        <taxon>Bacillati</taxon>
        <taxon>Bacillota</taxon>
        <taxon>Bacilli</taxon>
        <taxon>Bacillales</taxon>
        <taxon>Bacillaceae</taxon>
        <taxon>Metabacillus</taxon>
    </lineage>
</organism>
<dbReference type="Pfam" id="PF13305">
    <property type="entry name" value="TetR_C_33"/>
    <property type="match status" value="1"/>
</dbReference>
<evidence type="ECO:0000313" key="6">
    <source>
        <dbReference type="EMBL" id="MBZ5753375.1"/>
    </source>
</evidence>
<dbReference type="SUPFAM" id="SSF48498">
    <property type="entry name" value="Tetracyclin repressor-like, C-terminal domain"/>
    <property type="match status" value="1"/>
</dbReference>
<dbReference type="InterPro" id="IPR001647">
    <property type="entry name" value="HTH_TetR"/>
</dbReference>
<sequence>MSPRIGLDVQTILQAAVEIADQEGAEAVTLAALAKKLTIRPPSLYNHIEGLTDLRRKLAIYGMEELYSRLAQAANGRTKDESVHAIADAYVEFVRSHPGLYEFTLSTLEKEDKEIQLASKQIIDLSIQVLNGYGLKEEAALHAVRGLRSILHGFSSLEQKGGFGLPLDLDVSLHLLIDSFLAGIDKMKKDY</sequence>
<evidence type="ECO:0000313" key="7">
    <source>
        <dbReference type="Proteomes" id="UP001165287"/>
    </source>
</evidence>
<evidence type="ECO:0000256" key="4">
    <source>
        <dbReference type="PROSITE-ProRule" id="PRU00335"/>
    </source>
</evidence>
<dbReference type="InterPro" id="IPR025996">
    <property type="entry name" value="MT1864/Rv1816-like_C"/>
</dbReference>
<dbReference type="Gene3D" id="1.10.10.60">
    <property type="entry name" value="Homeodomain-like"/>
    <property type="match status" value="1"/>
</dbReference>
<comment type="caution">
    <text evidence="6">The sequence shown here is derived from an EMBL/GenBank/DDBJ whole genome shotgun (WGS) entry which is preliminary data.</text>
</comment>
<feature type="DNA-binding region" description="H-T-H motif" evidence="4">
    <location>
        <begin position="29"/>
        <end position="48"/>
    </location>
</feature>
<evidence type="ECO:0000256" key="1">
    <source>
        <dbReference type="ARBA" id="ARBA00023015"/>
    </source>
</evidence>
<dbReference type="SUPFAM" id="SSF46689">
    <property type="entry name" value="Homeodomain-like"/>
    <property type="match status" value="1"/>
</dbReference>
<protein>
    <submittedName>
        <fullName evidence="6">TetR/AcrR family transcriptional regulator</fullName>
    </submittedName>
</protein>
<keyword evidence="7" id="KW-1185">Reference proteome</keyword>
<feature type="domain" description="HTH tetR-type" evidence="5">
    <location>
        <begin position="6"/>
        <end position="66"/>
    </location>
</feature>
<evidence type="ECO:0000256" key="3">
    <source>
        <dbReference type="ARBA" id="ARBA00023163"/>
    </source>
</evidence>
<dbReference type="PANTHER" id="PTHR30055">
    <property type="entry name" value="HTH-TYPE TRANSCRIPTIONAL REGULATOR RUTR"/>
    <property type="match status" value="1"/>
</dbReference>
<keyword evidence="1" id="KW-0805">Transcription regulation</keyword>